<keyword evidence="5" id="KW-0044">Antibiotic</keyword>
<reference evidence="7" key="2">
    <citation type="submission" date="2025-08" db="UniProtKB">
        <authorList>
            <consortium name="Ensembl"/>
        </authorList>
    </citation>
    <scope>IDENTIFICATION</scope>
    <source>
        <strain evidence="7">Hd-rR</strain>
    </source>
</reference>
<keyword evidence="8" id="KW-1185">Reference proteome</keyword>
<evidence type="ECO:0000256" key="2">
    <source>
        <dbReference type="ARBA" id="ARBA00007419"/>
    </source>
</evidence>
<keyword evidence="3" id="KW-0964">Secreted</keyword>
<comment type="similarity">
    <text evidence="2">Belongs to the pleurocidin family.</text>
</comment>
<proteinExistence type="inferred from homology"/>
<accession>A0A3B3I0B7</accession>
<evidence type="ECO:0000256" key="4">
    <source>
        <dbReference type="ARBA" id="ARBA00022529"/>
    </source>
</evidence>
<sequence length="55" mass="5958">MKCTAIFLVLSMVVLMAQPAEGFLGLIIQGVIHGVKAIHRYGQVFKNEETSGLPT</sequence>
<dbReference type="GO" id="GO:0042742">
    <property type="term" value="P:defense response to bacterium"/>
    <property type="evidence" value="ECO:0007669"/>
    <property type="project" value="UniProtKB-KW"/>
</dbReference>
<feature type="chain" id="PRO_5017487517" evidence="6">
    <location>
        <begin position="23"/>
        <end position="55"/>
    </location>
</feature>
<protein>
    <submittedName>
        <fullName evidence="7">Uncharacterized protein</fullName>
    </submittedName>
</protein>
<comment type="subcellular location">
    <subcellularLocation>
        <location evidence="1">Secreted</location>
    </subcellularLocation>
</comment>
<dbReference type="InParanoid" id="A0A3B3I0B7"/>
<feature type="signal peptide" evidence="6">
    <location>
        <begin position="1"/>
        <end position="22"/>
    </location>
</feature>
<evidence type="ECO:0000256" key="5">
    <source>
        <dbReference type="ARBA" id="ARBA00023022"/>
    </source>
</evidence>
<dbReference type="InterPro" id="IPR012515">
    <property type="entry name" value="Antimicrobial12"/>
</dbReference>
<organism evidence="7 8">
    <name type="scientific">Oryzias latipes</name>
    <name type="common">Japanese rice fish</name>
    <name type="synonym">Japanese killifish</name>
    <dbReference type="NCBI Taxonomy" id="8090"/>
    <lineage>
        <taxon>Eukaryota</taxon>
        <taxon>Metazoa</taxon>
        <taxon>Chordata</taxon>
        <taxon>Craniata</taxon>
        <taxon>Vertebrata</taxon>
        <taxon>Euteleostomi</taxon>
        <taxon>Actinopterygii</taxon>
        <taxon>Neopterygii</taxon>
        <taxon>Teleostei</taxon>
        <taxon>Neoteleostei</taxon>
        <taxon>Acanthomorphata</taxon>
        <taxon>Ovalentaria</taxon>
        <taxon>Atherinomorphae</taxon>
        <taxon>Beloniformes</taxon>
        <taxon>Adrianichthyidae</taxon>
        <taxon>Oryziinae</taxon>
        <taxon>Oryzias</taxon>
    </lineage>
</organism>
<dbReference type="AlphaFoldDB" id="A0A3B3I0B7"/>
<dbReference type="Pfam" id="PF08107">
    <property type="entry name" value="Antimicrobial12"/>
    <property type="match status" value="1"/>
</dbReference>
<keyword evidence="6" id="KW-0732">Signal</keyword>
<dbReference type="Ensembl" id="ENSORLT00000028202.1">
    <property type="protein sequence ID" value="ENSORLP00000037391.1"/>
    <property type="gene ID" value="ENSORLG00000023659.1"/>
</dbReference>
<name>A0A3B3I0B7_ORYLA</name>
<evidence type="ECO:0000313" key="8">
    <source>
        <dbReference type="Proteomes" id="UP000001038"/>
    </source>
</evidence>
<evidence type="ECO:0000256" key="3">
    <source>
        <dbReference type="ARBA" id="ARBA00022525"/>
    </source>
</evidence>
<evidence type="ECO:0000256" key="6">
    <source>
        <dbReference type="SAM" id="SignalP"/>
    </source>
</evidence>
<dbReference type="Proteomes" id="UP000001038">
    <property type="component" value="Chromosome 24"/>
</dbReference>
<reference evidence="7 8" key="1">
    <citation type="journal article" date="2007" name="Nature">
        <title>The medaka draft genome and insights into vertebrate genome evolution.</title>
        <authorList>
            <person name="Kasahara M."/>
            <person name="Naruse K."/>
            <person name="Sasaki S."/>
            <person name="Nakatani Y."/>
            <person name="Qu W."/>
            <person name="Ahsan B."/>
            <person name="Yamada T."/>
            <person name="Nagayasu Y."/>
            <person name="Doi K."/>
            <person name="Kasai Y."/>
            <person name="Jindo T."/>
            <person name="Kobayashi D."/>
            <person name="Shimada A."/>
            <person name="Toyoda A."/>
            <person name="Kuroki Y."/>
            <person name="Fujiyama A."/>
            <person name="Sasaki T."/>
            <person name="Shimizu A."/>
            <person name="Asakawa S."/>
            <person name="Shimizu N."/>
            <person name="Hashimoto S."/>
            <person name="Yang J."/>
            <person name="Lee Y."/>
            <person name="Matsushima K."/>
            <person name="Sugano S."/>
            <person name="Sakaizumi M."/>
            <person name="Narita T."/>
            <person name="Ohishi K."/>
            <person name="Haga S."/>
            <person name="Ohta F."/>
            <person name="Nomoto H."/>
            <person name="Nogata K."/>
            <person name="Morishita T."/>
            <person name="Endo T."/>
            <person name="Shin-I T."/>
            <person name="Takeda H."/>
            <person name="Morishita S."/>
            <person name="Kohara Y."/>
        </authorList>
    </citation>
    <scope>NUCLEOTIDE SEQUENCE [LARGE SCALE GENOMIC DNA]</scope>
    <source>
        <strain evidence="7 8">Hd-rR</strain>
    </source>
</reference>
<dbReference type="GeneTree" id="ENSGT01000000215193"/>
<evidence type="ECO:0000256" key="1">
    <source>
        <dbReference type="ARBA" id="ARBA00004613"/>
    </source>
</evidence>
<keyword evidence="4" id="KW-0929">Antimicrobial</keyword>
<dbReference type="GO" id="GO:0005576">
    <property type="term" value="C:extracellular region"/>
    <property type="evidence" value="ECO:0007669"/>
    <property type="project" value="UniProtKB-SubCell"/>
</dbReference>
<evidence type="ECO:0000313" key="7">
    <source>
        <dbReference type="Ensembl" id="ENSORLP00000037391.1"/>
    </source>
</evidence>
<dbReference type="Bgee" id="ENSORLG00000023659">
    <property type="expression patterns" value="Expressed in pharyngeal gill and 12 other cell types or tissues"/>
</dbReference>
<reference evidence="7" key="3">
    <citation type="submission" date="2025-09" db="UniProtKB">
        <authorList>
            <consortium name="Ensembl"/>
        </authorList>
    </citation>
    <scope>IDENTIFICATION</scope>
    <source>
        <strain evidence="7">Hd-rR</strain>
    </source>
</reference>